<feature type="region of interest" description="Disordered" evidence="6">
    <location>
        <begin position="758"/>
        <end position="784"/>
    </location>
</feature>
<feature type="transmembrane region" description="Helical" evidence="7">
    <location>
        <begin position="724"/>
        <end position="743"/>
    </location>
</feature>
<evidence type="ECO:0000256" key="4">
    <source>
        <dbReference type="ARBA" id="ARBA00022989"/>
    </source>
</evidence>
<feature type="transmembrane region" description="Helical" evidence="7">
    <location>
        <begin position="609"/>
        <end position="627"/>
    </location>
</feature>
<feature type="transmembrane region" description="Helical" evidence="7">
    <location>
        <begin position="526"/>
        <end position="543"/>
    </location>
</feature>
<sequence length="784" mass="88387">MNRLISVMAYWKVMLLLCVMSMVPSESYAMQSKTNHNPLHPSFILLDADKERILTTSRPLSLRNTCGQCHDVDFIVKHSDHEQFWQDSELSWDPIANSYGYARRVKSSNNEFAKNTTSKDSLDCLICHSSVNKSKSWTVQQFQKSGALKPGVLTIHKPRNENCAQCHGVVDTLIHQPLVVDSISMNNAMTLTSGQIISPQKVNMSGMNISDKEGHNRSFDVHSERVVDCVACHYSQNNPVFQKDASGKSEHLLFDPRRLTLSDYLLKPSHRLANTKSARPQGHQSNNEQQACESCHQTRSTHDWLPAYNKHFNVLACETCHVPKLFGPTLESVDWRFVDKSGLALKYFKNVDKHGLISPYSPKLMVRAKGSNSERLSPVNSVTVHYWQHGEPSTPVTVGLLRRALMEKTELGNPETYRYNSMLLSQFDRNRDGLLNQAEIERDRVALHEFVRKQLNKIGLTQVKMTQVSNTYDISHGIVNGQWVTKDCMSCHGSDSMLASSLAINSPGPTNYVIGTHRYVWIDRSGALLFSVTLILIIVHSLIRYKNRHNSLATNVGGQQVYMYDKYERFWHWLQATTIIGLLYTGLVIHLPSQFAWLSFHYHVQVHNILAAILILNAVFSLFYHVVSGEIRQYLPKPQGLFSDVVSQSVFYLKGIFTGAKHPFHKTKTHKLNPLQQVTYFAILNVLLPAQVATGLVIWAGNYWPEFTAMMGGTALLAPVHTTLAWLFASFIIMHIYLTTTVGSSPTAGIRSMVNGWEESEATSTNDPEKGKNTTNAEGKGEKI</sequence>
<evidence type="ECO:0000256" key="6">
    <source>
        <dbReference type="SAM" id="MobiDB-lite"/>
    </source>
</evidence>
<dbReference type="Gene3D" id="1.10.780.10">
    <property type="entry name" value="Hydroxylamine Oxidoreductase, Chain A, domain 1"/>
    <property type="match status" value="1"/>
</dbReference>
<evidence type="ECO:0000259" key="8">
    <source>
        <dbReference type="Pfam" id="PF01292"/>
    </source>
</evidence>
<keyword evidence="4 7" id="KW-1133">Transmembrane helix</keyword>
<name>A0A9X1W8T9_9VIBR</name>
<dbReference type="Gene3D" id="1.20.950.20">
    <property type="entry name" value="Transmembrane di-heme cytochromes, Chain C"/>
    <property type="match status" value="1"/>
</dbReference>
<dbReference type="AlphaFoldDB" id="A0A9X1W8T9"/>
<dbReference type="InterPro" id="IPR018247">
    <property type="entry name" value="EF_Hand_1_Ca_BS"/>
</dbReference>
<dbReference type="EMBL" id="JAJNNZ010000003">
    <property type="protein sequence ID" value="MCJ2376402.1"/>
    <property type="molecule type" value="Genomic_DNA"/>
</dbReference>
<dbReference type="SUPFAM" id="SSF48695">
    <property type="entry name" value="Multiheme cytochromes"/>
    <property type="match status" value="1"/>
</dbReference>
<feature type="transmembrane region" description="Helical" evidence="7">
    <location>
        <begin position="678"/>
        <end position="704"/>
    </location>
</feature>
<keyword evidence="3 7" id="KW-0812">Transmembrane</keyword>
<evidence type="ECO:0000256" key="1">
    <source>
        <dbReference type="ARBA" id="ARBA00004651"/>
    </source>
</evidence>
<dbReference type="Proteomes" id="UP001139488">
    <property type="component" value="Unassembled WGS sequence"/>
</dbReference>
<reference evidence="9" key="1">
    <citation type="submission" date="2021-11" db="EMBL/GenBank/DDBJ databases">
        <title>Vibrio ZSDE26 sp. nov. and Vibrio ZSDZ34 sp. nov., isolated from coastal seawater in Qingdao.</title>
        <authorList>
            <person name="Zhang P."/>
        </authorList>
    </citation>
    <scope>NUCLEOTIDE SEQUENCE</scope>
    <source>
        <strain evidence="9">ZSDZ34</strain>
    </source>
</reference>
<evidence type="ECO:0000256" key="5">
    <source>
        <dbReference type="ARBA" id="ARBA00023136"/>
    </source>
</evidence>
<dbReference type="SUPFAM" id="SSF81342">
    <property type="entry name" value="Transmembrane di-heme cytochromes"/>
    <property type="match status" value="1"/>
</dbReference>
<dbReference type="PANTHER" id="PTHR30485">
    <property type="entry name" value="NI/FE-HYDROGENASE 1 B-TYPE CYTOCHROME SUBUNIT"/>
    <property type="match status" value="1"/>
</dbReference>
<dbReference type="InterPro" id="IPR016174">
    <property type="entry name" value="Di-haem_cyt_TM"/>
</dbReference>
<dbReference type="InterPro" id="IPR011577">
    <property type="entry name" value="Cyt_b561_bac/Ni-Hgenase"/>
</dbReference>
<dbReference type="GO" id="GO:0009055">
    <property type="term" value="F:electron transfer activity"/>
    <property type="evidence" value="ECO:0007669"/>
    <property type="project" value="InterPro"/>
</dbReference>
<feature type="transmembrane region" description="Helical" evidence="7">
    <location>
        <begin position="570"/>
        <end position="589"/>
    </location>
</feature>
<comment type="subcellular location">
    <subcellularLocation>
        <location evidence="1">Cell membrane</location>
        <topology evidence="1">Multi-pass membrane protein</topology>
    </subcellularLocation>
</comment>
<organism evidence="9 10">
    <name type="scientific">Vibrio gelatinilyticus</name>
    <dbReference type="NCBI Taxonomy" id="2893468"/>
    <lineage>
        <taxon>Bacteria</taxon>
        <taxon>Pseudomonadati</taxon>
        <taxon>Pseudomonadota</taxon>
        <taxon>Gammaproteobacteria</taxon>
        <taxon>Vibrionales</taxon>
        <taxon>Vibrionaceae</taxon>
        <taxon>Vibrio</taxon>
    </lineage>
</organism>
<keyword evidence="5 7" id="KW-0472">Membrane</keyword>
<dbReference type="GO" id="GO:0022904">
    <property type="term" value="P:respiratory electron transport chain"/>
    <property type="evidence" value="ECO:0007669"/>
    <property type="project" value="InterPro"/>
</dbReference>
<dbReference type="Pfam" id="PF01292">
    <property type="entry name" value="Ni_hydr_CYTB"/>
    <property type="match status" value="1"/>
</dbReference>
<evidence type="ECO:0000256" key="7">
    <source>
        <dbReference type="SAM" id="Phobius"/>
    </source>
</evidence>
<evidence type="ECO:0000256" key="2">
    <source>
        <dbReference type="ARBA" id="ARBA00022475"/>
    </source>
</evidence>
<proteinExistence type="predicted"/>
<keyword evidence="2" id="KW-1003">Cell membrane</keyword>
<comment type="caution">
    <text evidence="9">The sequence shown here is derived from an EMBL/GenBank/DDBJ whole genome shotgun (WGS) entry which is preliminary data.</text>
</comment>
<keyword evidence="10" id="KW-1185">Reference proteome</keyword>
<dbReference type="RefSeq" id="WP_244355849.1">
    <property type="nucleotide sequence ID" value="NZ_JAJNNZ010000003.1"/>
</dbReference>
<dbReference type="PROSITE" id="PS00018">
    <property type="entry name" value="EF_HAND_1"/>
    <property type="match status" value="1"/>
</dbReference>
<accession>A0A9X1W8T9</accession>
<dbReference type="InterPro" id="IPR036280">
    <property type="entry name" value="Multihaem_cyt_sf"/>
</dbReference>
<evidence type="ECO:0000313" key="9">
    <source>
        <dbReference type="EMBL" id="MCJ2376402.1"/>
    </source>
</evidence>
<evidence type="ECO:0000256" key="3">
    <source>
        <dbReference type="ARBA" id="ARBA00022692"/>
    </source>
</evidence>
<feature type="domain" description="Cytochrome b561 bacterial/Ni-hydrogenase" evidence="8">
    <location>
        <begin position="564"/>
        <end position="756"/>
    </location>
</feature>
<dbReference type="InterPro" id="IPR051542">
    <property type="entry name" value="Hydrogenase_cytochrome"/>
</dbReference>
<dbReference type="PANTHER" id="PTHR30485:SF1">
    <property type="entry name" value="CYTOCHROME YDHU-RELATED"/>
    <property type="match status" value="1"/>
</dbReference>
<dbReference type="GO" id="GO:0005886">
    <property type="term" value="C:plasma membrane"/>
    <property type="evidence" value="ECO:0007669"/>
    <property type="project" value="UniProtKB-SubCell"/>
</dbReference>
<gene>
    <name evidence="9" type="ORF">LNL84_06090</name>
</gene>
<evidence type="ECO:0000313" key="10">
    <source>
        <dbReference type="Proteomes" id="UP001139488"/>
    </source>
</evidence>
<dbReference type="GO" id="GO:0020037">
    <property type="term" value="F:heme binding"/>
    <property type="evidence" value="ECO:0007669"/>
    <property type="project" value="TreeGrafter"/>
</dbReference>
<protein>
    <submittedName>
        <fullName evidence="9">Cytochrome b/b6 domain-containing protein</fullName>
    </submittedName>
</protein>